<evidence type="ECO:0000313" key="2">
    <source>
        <dbReference type="EMBL" id="EFO92031.1"/>
    </source>
</evidence>
<name>E3NBL1_CAERE</name>
<dbReference type="Proteomes" id="UP000008281">
    <property type="component" value="Unassembled WGS sequence"/>
</dbReference>
<evidence type="ECO:0000313" key="3">
    <source>
        <dbReference type="Proteomes" id="UP000008281"/>
    </source>
</evidence>
<keyword evidence="1" id="KW-0472">Membrane</keyword>
<feature type="transmembrane region" description="Helical" evidence="1">
    <location>
        <begin position="409"/>
        <end position="426"/>
    </location>
</feature>
<proteinExistence type="predicted"/>
<evidence type="ECO:0000256" key="1">
    <source>
        <dbReference type="SAM" id="Phobius"/>
    </source>
</evidence>
<keyword evidence="3" id="KW-1185">Reference proteome</keyword>
<feature type="transmembrane region" description="Helical" evidence="1">
    <location>
        <begin position="107"/>
        <end position="124"/>
    </location>
</feature>
<gene>
    <name evidence="2" type="ORF">CRE_10626</name>
</gene>
<dbReference type="HOGENOM" id="CLU_423500_0_0_1"/>
<sequence>MITRQIGRLIFFASAILLNHLLIPKSGSLNGLQTLIHIILIYTAMVTLVGSCLELIRYIHRIRKVDEVKMCRNMLLIGYVAVILIAMRSKYLQCDSGYDEKTVSRLQFNALIYAGCMYLFLWLAPHGGQNTPRLSEFTTINFIVIVAHNYEVSAAIDIENWLQVLGWMLSFASSMIIFEVLVSQNPEPAPTAPDTTANIRDRLDERERMIREVRRDLARNRVGTRAEARPEVPANQEEEENFRAKILAAWYPIGQSLRADNQRCFDLLIHRYKNSAAPFNIRNAVNKMEEKRRHRDQKNELFGFPNTLQDDDFFDDLADVLSSLGVKGYSNPEARVIITPFSQHACTMCYAISHYLLVPESGCLNDLQYVNIILGYTAMVTLVGSCLELISFVHQILKVNEAKRCRNELMFGYVAVIILAMRSRYLQCYSGFDEETVSRLQLNALIYAGSIYFFLWFIPHETPRQNTIQLPEFTKTHFILIVAHIYTVSAAIDIENWLQALAMILSFESFQHIYKILMSQSPEPAPAVPDTTPNTRYQLDAKDLAGNRAEPSAEVPDNREEENFGARIQAAWYPMGQGIGEDNQRYFDLLIGRFKNNATPFKIRNAVNRMKEKSRHRDQRNELFGLPNTWKDKHFLDDLAGVMASMK</sequence>
<dbReference type="InParanoid" id="E3NBL1"/>
<organism evidence="3">
    <name type="scientific">Caenorhabditis remanei</name>
    <name type="common">Caenorhabditis vulgaris</name>
    <dbReference type="NCBI Taxonomy" id="31234"/>
    <lineage>
        <taxon>Eukaryota</taxon>
        <taxon>Metazoa</taxon>
        <taxon>Ecdysozoa</taxon>
        <taxon>Nematoda</taxon>
        <taxon>Chromadorea</taxon>
        <taxon>Rhabditida</taxon>
        <taxon>Rhabditina</taxon>
        <taxon>Rhabditomorpha</taxon>
        <taxon>Rhabditoidea</taxon>
        <taxon>Rhabditidae</taxon>
        <taxon>Peloderinae</taxon>
        <taxon>Caenorhabditis</taxon>
    </lineage>
</organism>
<reference evidence="2" key="1">
    <citation type="submission" date="2007-07" db="EMBL/GenBank/DDBJ databases">
        <title>PCAP assembly of the Caenorhabditis remanei genome.</title>
        <authorList>
            <consortium name="The Caenorhabditis remanei Sequencing Consortium"/>
            <person name="Wilson R.K."/>
        </authorList>
    </citation>
    <scope>NUCLEOTIDE SEQUENCE [LARGE SCALE GENOMIC DNA]</scope>
    <source>
        <strain evidence="2">PB4641</strain>
    </source>
</reference>
<dbReference type="OrthoDB" id="417678at2759"/>
<feature type="transmembrane region" description="Helical" evidence="1">
    <location>
        <begin position="373"/>
        <end position="397"/>
    </location>
</feature>
<protein>
    <submittedName>
        <fullName evidence="2">Uncharacterized protein</fullName>
    </submittedName>
</protein>
<keyword evidence="1" id="KW-1133">Transmembrane helix</keyword>
<keyword evidence="1" id="KW-0812">Transmembrane</keyword>
<accession>E3NBL1</accession>
<feature type="transmembrane region" description="Helical" evidence="1">
    <location>
        <begin position="35"/>
        <end position="58"/>
    </location>
</feature>
<feature type="transmembrane region" description="Helical" evidence="1">
    <location>
        <begin position="7"/>
        <end position="23"/>
    </location>
</feature>
<dbReference type="EMBL" id="DS268586">
    <property type="protein sequence ID" value="EFO92031.1"/>
    <property type="molecule type" value="Genomic_DNA"/>
</dbReference>
<dbReference type="AlphaFoldDB" id="E3NBL1"/>
<feature type="transmembrane region" description="Helical" evidence="1">
    <location>
        <begin position="438"/>
        <end position="458"/>
    </location>
</feature>
<feature type="transmembrane region" description="Helical" evidence="1">
    <location>
        <begin position="70"/>
        <end position="87"/>
    </location>
</feature>